<dbReference type="PANTHER" id="PTHR18966">
    <property type="entry name" value="IONOTROPIC GLUTAMATE RECEPTOR"/>
    <property type="match status" value="1"/>
</dbReference>
<keyword evidence="4 11" id="KW-1133">Transmembrane helix</keyword>
<evidence type="ECO:0000259" key="13">
    <source>
        <dbReference type="Pfam" id="PF00060"/>
    </source>
</evidence>
<evidence type="ECO:0000256" key="5">
    <source>
        <dbReference type="ARBA" id="ARBA00023065"/>
    </source>
</evidence>
<feature type="signal peptide" evidence="12">
    <location>
        <begin position="1"/>
        <end position="20"/>
    </location>
</feature>
<sequence length="309" mass="34432">MTIWLFVVLILSSSYTASLSARLTVQKLRPTVTDVNELIKNGDYVGYRSGSFIADILKDMGFDKSKITPCKSRDECNELYPKVVIMEAYQPCLVWLLTINFLYQDTAVNTPQLDPVYQTGGFGFVFPKESPLVADVSRAVISKTEGLKILEFERQLLGNPATCIVPEINTSTSNSLTLQSFGGLFAITGFVTVLCLVAYMSKYIFQNKDLFKTVSDSCPPTPWSRFCALCRQFDQRDLTSYPFSKKRDNPDHDLEFNHVGDSSSCSDMPSLSRNCNSNGMVIPLEVEMESASEVVDSNVEDAVVVHLPE</sequence>
<dbReference type="EMBL" id="JACBKZ010000004">
    <property type="protein sequence ID" value="KAF5953154.1"/>
    <property type="molecule type" value="Genomic_DNA"/>
</dbReference>
<keyword evidence="15" id="KW-1185">Reference proteome</keyword>
<reference evidence="14 15" key="2">
    <citation type="submission" date="2020-07" db="EMBL/GenBank/DDBJ databases">
        <title>Genome assembly of wild tea tree DASZ reveals pedigree and selection history of tea varieties.</title>
        <authorList>
            <person name="Zhang W."/>
        </authorList>
    </citation>
    <scope>NUCLEOTIDE SEQUENCE [LARGE SCALE GENOMIC DNA]</scope>
    <source>
        <strain evidence="15">cv. G240</strain>
        <tissue evidence="14">Leaf</tissue>
    </source>
</reference>
<evidence type="ECO:0000313" key="15">
    <source>
        <dbReference type="Proteomes" id="UP000593564"/>
    </source>
</evidence>
<dbReference type="InterPro" id="IPR001320">
    <property type="entry name" value="Iontro_rcpt_C"/>
</dbReference>
<name>A0A7J7HME5_CAMSI</name>
<evidence type="ECO:0000256" key="2">
    <source>
        <dbReference type="ARBA" id="ARBA00022448"/>
    </source>
</evidence>
<keyword evidence="3 11" id="KW-0812">Transmembrane</keyword>
<keyword evidence="6 11" id="KW-0472">Membrane</keyword>
<comment type="subcellular location">
    <subcellularLocation>
        <location evidence="1">Membrane</location>
        <topology evidence="1">Multi-pass membrane protein</topology>
    </subcellularLocation>
</comment>
<keyword evidence="2" id="KW-0813">Transport</keyword>
<dbReference type="Proteomes" id="UP000593564">
    <property type="component" value="Unassembled WGS sequence"/>
</dbReference>
<evidence type="ECO:0000256" key="10">
    <source>
        <dbReference type="ARBA" id="ARBA00023303"/>
    </source>
</evidence>
<keyword evidence="10" id="KW-0407">Ion channel</keyword>
<accession>A0A7J7HME5</accession>
<dbReference type="AlphaFoldDB" id="A0A7J7HME5"/>
<organism evidence="14 15">
    <name type="scientific">Camellia sinensis</name>
    <name type="common">Tea plant</name>
    <name type="synonym">Thea sinensis</name>
    <dbReference type="NCBI Taxonomy" id="4442"/>
    <lineage>
        <taxon>Eukaryota</taxon>
        <taxon>Viridiplantae</taxon>
        <taxon>Streptophyta</taxon>
        <taxon>Embryophyta</taxon>
        <taxon>Tracheophyta</taxon>
        <taxon>Spermatophyta</taxon>
        <taxon>Magnoliopsida</taxon>
        <taxon>eudicotyledons</taxon>
        <taxon>Gunneridae</taxon>
        <taxon>Pentapetalae</taxon>
        <taxon>asterids</taxon>
        <taxon>Ericales</taxon>
        <taxon>Theaceae</taxon>
        <taxon>Camellia</taxon>
    </lineage>
</organism>
<dbReference type="Pfam" id="PF00060">
    <property type="entry name" value="Lig_chan"/>
    <property type="match status" value="1"/>
</dbReference>
<keyword evidence="12" id="KW-0732">Signal</keyword>
<evidence type="ECO:0000256" key="1">
    <source>
        <dbReference type="ARBA" id="ARBA00004141"/>
    </source>
</evidence>
<evidence type="ECO:0000256" key="11">
    <source>
        <dbReference type="SAM" id="Phobius"/>
    </source>
</evidence>
<gene>
    <name evidence="14" type="ORF">HYC85_011098</name>
</gene>
<dbReference type="SUPFAM" id="SSF53850">
    <property type="entry name" value="Periplasmic binding protein-like II"/>
    <property type="match status" value="1"/>
</dbReference>
<comment type="caution">
    <text evidence="14">The sequence shown here is derived from an EMBL/GenBank/DDBJ whole genome shotgun (WGS) entry which is preliminary data.</text>
</comment>
<keyword evidence="9" id="KW-1071">Ligand-gated ion channel</keyword>
<dbReference type="Gene3D" id="1.10.287.70">
    <property type="match status" value="1"/>
</dbReference>
<reference evidence="15" key="1">
    <citation type="journal article" date="2020" name="Nat. Commun.">
        <title>Genome assembly of wild tea tree DASZ reveals pedigree and selection history of tea varieties.</title>
        <authorList>
            <person name="Zhang W."/>
            <person name="Zhang Y."/>
            <person name="Qiu H."/>
            <person name="Guo Y."/>
            <person name="Wan H."/>
            <person name="Zhang X."/>
            <person name="Scossa F."/>
            <person name="Alseekh S."/>
            <person name="Zhang Q."/>
            <person name="Wang P."/>
            <person name="Xu L."/>
            <person name="Schmidt M.H."/>
            <person name="Jia X."/>
            <person name="Li D."/>
            <person name="Zhu A."/>
            <person name="Guo F."/>
            <person name="Chen W."/>
            <person name="Ni D."/>
            <person name="Usadel B."/>
            <person name="Fernie A.R."/>
            <person name="Wen W."/>
        </authorList>
    </citation>
    <scope>NUCLEOTIDE SEQUENCE [LARGE SCALE GENOMIC DNA]</scope>
    <source>
        <strain evidence="15">cv. G240</strain>
    </source>
</reference>
<evidence type="ECO:0000256" key="4">
    <source>
        <dbReference type="ARBA" id="ARBA00022989"/>
    </source>
</evidence>
<dbReference type="InterPro" id="IPR015683">
    <property type="entry name" value="Ionotropic_Glu_rcpt"/>
</dbReference>
<evidence type="ECO:0000256" key="7">
    <source>
        <dbReference type="ARBA" id="ARBA00023170"/>
    </source>
</evidence>
<evidence type="ECO:0000256" key="8">
    <source>
        <dbReference type="ARBA" id="ARBA00023180"/>
    </source>
</evidence>
<proteinExistence type="predicted"/>
<evidence type="ECO:0000256" key="12">
    <source>
        <dbReference type="SAM" id="SignalP"/>
    </source>
</evidence>
<evidence type="ECO:0000256" key="6">
    <source>
        <dbReference type="ARBA" id="ARBA00023136"/>
    </source>
</evidence>
<protein>
    <recommendedName>
        <fullName evidence="13">Ionotropic glutamate receptor C-terminal domain-containing protein</fullName>
    </recommendedName>
</protein>
<keyword evidence="8" id="KW-0325">Glycoprotein</keyword>
<dbReference type="GO" id="GO:0015276">
    <property type="term" value="F:ligand-gated monoatomic ion channel activity"/>
    <property type="evidence" value="ECO:0007669"/>
    <property type="project" value="InterPro"/>
</dbReference>
<dbReference type="GO" id="GO:0016020">
    <property type="term" value="C:membrane"/>
    <property type="evidence" value="ECO:0007669"/>
    <property type="project" value="UniProtKB-SubCell"/>
</dbReference>
<feature type="chain" id="PRO_5029830115" description="Ionotropic glutamate receptor C-terminal domain-containing protein" evidence="12">
    <location>
        <begin position="21"/>
        <end position="309"/>
    </location>
</feature>
<evidence type="ECO:0000256" key="9">
    <source>
        <dbReference type="ARBA" id="ARBA00023286"/>
    </source>
</evidence>
<keyword evidence="7" id="KW-0675">Receptor</keyword>
<feature type="transmembrane region" description="Helical" evidence="11">
    <location>
        <begin position="181"/>
        <end position="200"/>
    </location>
</feature>
<evidence type="ECO:0000256" key="3">
    <source>
        <dbReference type="ARBA" id="ARBA00022692"/>
    </source>
</evidence>
<feature type="domain" description="Ionotropic glutamate receptor C-terminal" evidence="13">
    <location>
        <begin position="1"/>
        <end position="190"/>
    </location>
</feature>
<evidence type="ECO:0000313" key="14">
    <source>
        <dbReference type="EMBL" id="KAF5953154.1"/>
    </source>
</evidence>
<keyword evidence="5" id="KW-0406">Ion transport</keyword>